<dbReference type="EMBL" id="BAAASZ010000017">
    <property type="protein sequence ID" value="GAA2434841.1"/>
    <property type="molecule type" value="Genomic_DNA"/>
</dbReference>
<comment type="caution">
    <text evidence="1">The sequence shown here is derived from an EMBL/GenBank/DDBJ whole genome shotgun (WGS) entry which is preliminary data.</text>
</comment>
<evidence type="ECO:0000313" key="2">
    <source>
        <dbReference type="Proteomes" id="UP001501638"/>
    </source>
</evidence>
<evidence type="ECO:0000313" key="1">
    <source>
        <dbReference type="EMBL" id="GAA2434841.1"/>
    </source>
</evidence>
<gene>
    <name evidence="1" type="ORF">GCM10010405_17370</name>
</gene>
<sequence length="103" mass="10374">MAVHDDGLAGEAHDGIGVAAQEHRVRAVRFGCLTCAFQDVAQLGLDAASVAGRRCGHGPRPAGGSRACHAVPGGSAGISPDSRTARSRCAIDSVSMWAAQGGH</sequence>
<accession>A0ABN3JQ46</accession>
<dbReference type="Proteomes" id="UP001501638">
    <property type="component" value="Unassembled WGS sequence"/>
</dbReference>
<protein>
    <submittedName>
        <fullName evidence="1">Uncharacterized protein</fullName>
    </submittedName>
</protein>
<organism evidence="1 2">
    <name type="scientific">Streptomyces macrosporus</name>
    <dbReference type="NCBI Taxonomy" id="44032"/>
    <lineage>
        <taxon>Bacteria</taxon>
        <taxon>Bacillati</taxon>
        <taxon>Actinomycetota</taxon>
        <taxon>Actinomycetes</taxon>
        <taxon>Kitasatosporales</taxon>
        <taxon>Streptomycetaceae</taxon>
        <taxon>Streptomyces</taxon>
    </lineage>
</organism>
<reference evidence="1 2" key="1">
    <citation type="journal article" date="2019" name="Int. J. Syst. Evol. Microbiol.">
        <title>The Global Catalogue of Microorganisms (GCM) 10K type strain sequencing project: providing services to taxonomists for standard genome sequencing and annotation.</title>
        <authorList>
            <consortium name="The Broad Institute Genomics Platform"/>
            <consortium name="The Broad Institute Genome Sequencing Center for Infectious Disease"/>
            <person name="Wu L."/>
            <person name="Ma J."/>
        </authorList>
    </citation>
    <scope>NUCLEOTIDE SEQUENCE [LARGE SCALE GENOMIC DNA]</scope>
    <source>
        <strain evidence="1 2">JCM 6305</strain>
    </source>
</reference>
<name>A0ABN3JQ46_9ACTN</name>
<proteinExistence type="predicted"/>
<keyword evidence="2" id="KW-1185">Reference proteome</keyword>